<gene>
    <name evidence="2" type="ORF">MM817_03057</name>
</gene>
<organism evidence="2 3">
    <name type="scientific">Sulfoacidibacillus ferrooxidans</name>
    <dbReference type="NCBI Taxonomy" id="2005001"/>
    <lineage>
        <taxon>Bacteria</taxon>
        <taxon>Bacillati</taxon>
        <taxon>Bacillota</taxon>
        <taxon>Bacilli</taxon>
        <taxon>Bacillales</taxon>
        <taxon>Alicyclobacillaceae</taxon>
        <taxon>Sulfoacidibacillus</taxon>
    </lineage>
</organism>
<evidence type="ECO:0000313" key="3">
    <source>
        <dbReference type="Proteomes" id="UP001139263"/>
    </source>
</evidence>
<dbReference type="Pfam" id="PF01807">
    <property type="entry name" value="Zn_ribbon_DnaG"/>
    <property type="match status" value="1"/>
</dbReference>
<dbReference type="SUPFAM" id="SSF57783">
    <property type="entry name" value="Zinc beta-ribbon"/>
    <property type="match status" value="1"/>
</dbReference>
<evidence type="ECO:0000259" key="1">
    <source>
        <dbReference type="Pfam" id="PF01807"/>
    </source>
</evidence>
<reference evidence="2" key="1">
    <citation type="submission" date="2022-03" db="EMBL/GenBank/DDBJ databases">
        <title>Draft Genome Sequence of Firmicute Strain S0AB, a Heterotrophic Iron/Sulfur-Oxidizing Extreme Acidophile.</title>
        <authorList>
            <person name="Vergara E."/>
            <person name="Pakostova E."/>
            <person name="Johnson D.B."/>
            <person name="Holmes D.S."/>
        </authorList>
    </citation>
    <scope>NUCLEOTIDE SEQUENCE</scope>
    <source>
        <strain evidence="2">S0AB</strain>
    </source>
</reference>
<dbReference type="InterPro" id="IPR036977">
    <property type="entry name" value="DNA_primase_Znf_CHC2"/>
</dbReference>
<comment type="caution">
    <text evidence="2">The sequence shown here is derived from an EMBL/GenBank/DDBJ whole genome shotgun (WGS) entry which is preliminary data.</text>
</comment>
<evidence type="ECO:0000313" key="2">
    <source>
        <dbReference type="EMBL" id="MCI0184760.1"/>
    </source>
</evidence>
<dbReference type="AlphaFoldDB" id="A0A9X1VCG7"/>
<dbReference type="Proteomes" id="UP001139263">
    <property type="component" value="Unassembled WGS sequence"/>
</dbReference>
<dbReference type="EMBL" id="JALBUF010000024">
    <property type="protein sequence ID" value="MCI0184760.1"/>
    <property type="molecule type" value="Genomic_DNA"/>
</dbReference>
<dbReference type="Gene3D" id="3.90.580.10">
    <property type="entry name" value="Zinc finger, CHC2-type domain"/>
    <property type="match status" value="1"/>
</dbReference>
<dbReference type="RefSeq" id="WP_241716695.1">
    <property type="nucleotide sequence ID" value="NZ_JALBUF010000024.1"/>
</dbReference>
<name>A0A9X1VCG7_9BACL</name>
<sequence length="166" mass="19318">MVGVEEIAERNKLHLVRTSTHNQYKAHCPVCKDDRRVYHLYVNTARDTFCCHKCGASGGAIQFHAWLKGVTFEEAKRDLYPSHAHNHKQPEHPAERLTRDQLRTIGFVGRTSKIAPKGVDPKVWSDRRKAELDWIWAEWQERLAWERRVELHVRQAIADGNMSQAQ</sequence>
<dbReference type="InterPro" id="IPR002694">
    <property type="entry name" value="Znf_CHC2"/>
</dbReference>
<feature type="domain" description="Zinc finger CHC2-type" evidence="1">
    <location>
        <begin position="11"/>
        <end position="83"/>
    </location>
</feature>
<keyword evidence="3" id="KW-1185">Reference proteome</keyword>
<dbReference type="GO" id="GO:0003899">
    <property type="term" value="F:DNA-directed RNA polymerase activity"/>
    <property type="evidence" value="ECO:0007669"/>
    <property type="project" value="InterPro"/>
</dbReference>
<dbReference type="GO" id="GO:0003677">
    <property type="term" value="F:DNA binding"/>
    <property type="evidence" value="ECO:0007669"/>
    <property type="project" value="InterPro"/>
</dbReference>
<dbReference type="GO" id="GO:0008270">
    <property type="term" value="F:zinc ion binding"/>
    <property type="evidence" value="ECO:0007669"/>
    <property type="project" value="InterPro"/>
</dbReference>
<accession>A0A9X1VCG7</accession>
<proteinExistence type="predicted"/>
<dbReference type="GO" id="GO:0006260">
    <property type="term" value="P:DNA replication"/>
    <property type="evidence" value="ECO:0007669"/>
    <property type="project" value="InterPro"/>
</dbReference>
<protein>
    <recommendedName>
        <fullName evidence="1">Zinc finger CHC2-type domain-containing protein</fullName>
    </recommendedName>
</protein>